<keyword evidence="4" id="KW-1185">Reference proteome</keyword>
<keyword evidence="1" id="KW-0413">Isomerase</keyword>
<dbReference type="InterPro" id="IPR050417">
    <property type="entry name" value="Sugar_Epim/Isomerase"/>
</dbReference>
<dbReference type="Gene3D" id="3.20.20.150">
    <property type="entry name" value="Divalent-metal-dependent TIM barrel enzymes"/>
    <property type="match status" value="1"/>
</dbReference>
<dbReference type="PANTHER" id="PTHR43489:SF6">
    <property type="entry name" value="HYDROXYPYRUVATE ISOMERASE-RELATED"/>
    <property type="match status" value="1"/>
</dbReference>
<evidence type="ECO:0000256" key="1">
    <source>
        <dbReference type="ARBA" id="ARBA00023235"/>
    </source>
</evidence>
<evidence type="ECO:0000313" key="4">
    <source>
        <dbReference type="Proteomes" id="UP001381693"/>
    </source>
</evidence>
<feature type="domain" description="Xylose isomerase-like TIM barrel" evidence="2">
    <location>
        <begin position="30"/>
        <end position="108"/>
    </location>
</feature>
<sequence>IRQLPSDIMKVAANLTFMFAEAGGILARYKAAKEAGFLAVECAFPYSVPAQDIADVLQETGLKQVLINTDPGNLEAGELGYAAIPGQEDKFRDSLERSITYAKALDCHKYDT</sequence>
<evidence type="ECO:0000259" key="2">
    <source>
        <dbReference type="Pfam" id="PF01261"/>
    </source>
</evidence>
<name>A0AAN8WX81_HALRR</name>
<dbReference type="InterPro" id="IPR036237">
    <property type="entry name" value="Xyl_isomerase-like_sf"/>
</dbReference>
<dbReference type="Proteomes" id="UP001381693">
    <property type="component" value="Unassembled WGS sequence"/>
</dbReference>
<organism evidence="3 4">
    <name type="scientific">Halocaridina rubra</name>
    <name type="common">Hawaiian red shrimp</name>
    <dbReference type="NCBI Taxonomy" id="373956"/>
    <lineage>
        <taxon>Eukaryota</taxon>
        <taxon>Metazoa</taxon>
        <taxon>Ecdysozoa</taxon>
        <taxon>Arthropoda</taxon>
        <taxon>Crustacea</taxon>
        <taxon>Multicrustacea</taxon>
        <taxon>Malacostraca</taxon>
        <taxon>Eumalacostraca</taxon>
        <taxon>Eucarida</taxon>
        <taxon>Decapoda</taxon>
        <taxon>Pleocyemata</taxon>
        <taxon>Caridea</taxon>
        <taxon>Atyoidea</taxon>
        <taxon>Atyidae</taxon>
        <taxon>Halocaridina</taxon>
    </lineage>
</organism>
<dbReference type="InterPro" id="IPR013022">
    <property type="entry name" value="Xyl_isomerase-like_TIM-brl"/>
</dbReference>
<proteinExistence type="predicted"/>
<reference evidence="3 4" key="1">
    <citation type="submission" date="2023-11" db="EMBL/GenBank/DDBJ databases">
        <title>Halocaridina rubra genome assembly.</title>
        <authorList>
            <person name="Smith C."/>
        </authorList>
    </citation>
    <scope>NUCLEOTIDE SEQUENCE [LARGE SCALE GENOMIC DNA]</scope>
    <source>
        <strain evidence="3">EP-1</strain>
        <tissue evidence="3">Whole</tissue>
    </source>
</reference>
<dbReference type="GO" id="GO:0008903">
    <property type="term" value="F:hydroxypyruvate isomerase activity"/>
    <property type="evidence" value="ECO:0007669"/>
    <property type="project" value="TreeGrafter"/>
</dbReference>
<dbReference type="AlphaFoldDB" id="A0AAN8WX81"/>
<protein>
    <recommendedName>
        <fullName evidence="2">Xylose isomerase-like TIM barrel domain-containing protein</fullName>
    </recommendedName>
</protein>
<dbReference type="SUPFAM" id="SSF51658">
    <property type="entry name" value="Xylose isomerase-like"/>
    <property type="match status" value="1"/>
</dbReference>
<dbReference type="PANTHER" id="PTHR43489">
    <property type="entry name" value="ISOMERASE"/>
    <property type="match status" value="1"/>
</dbReference>
<dbReference type="Pfam" id="PF01261">
    <property type="entry name" value="AP_endonuc_2"/>
    <property type="match status" value="1"/>
</dbReference>
<dbReference type="EMBL" id="JAXCGZ010015522">
    <property type="protein sequence ID" value="KAK7070143.1"/>
    <property type="molecule type" value="Genomic_DNA"/>
</dbReference>
<comment type="caution">
    <text evidence="3">The sequence shown here is derived from an EMBL/GenBank/DDBJ whole genome shotgun (WGS) entry which is preliminary data.</text>
</comment>
<evidence type="ECO:0000313" key="3">
    <source>
        <dbReference type="EMBL" id="KAK7070143.1"/>
    </source>
</evidence>
<gene>
    <name evidence="3" type="ORF">SK128_003878</name>
</gene>
<dbReference type="GO" id="GO:0046487">
    <property type="term" value="P:glyoxylate metabolic process"/>
    <property type="evidence" value="ECO:0007669"/>
    <property type="project" value="TreeGrafter"/>
</dbReference>
<accession>A0AAN8WX81</accession>
<feature type="non-terminal residue" evidence="3">
    <location>
        <position position="1"/>
    </location>
</feature>